<dbReference type="AlphaFoldDB" id="A0A0F7D2X2"/>
<dbReference type="InterPro" id="IPR023787">
    <property type="entry name" value="T3SS_YcgR"/>
</dbReference>
<sequence>MEHIDNGRFIKQERFEVLAILRDIYKQRTPLRVVNQQHEFIGQLLSVGADNIVFDCDAPEQIPGGKFSIVIENHDAKIEFSVDQAQLTEHNDMPVYEACLPKQLVYIQRRRQLRITTPYWREFFCNGEHSDGTPYQLRIHDLSPGGVGLRIDGAVPDYMQPGLVFNKAQLDLGDYGKFKVNMELIAVNQDHDIDEDQTHHFMRLSCRFLKMGMLTERKIQSAVFAFELDFNKKKKR</sequence>
<keyword evidence="3 4" id="KW-0975">Bacterial flagellum</keyword>
<evidence type="ECO:0000313" key="5">
    <source>
        <dbReference type="EMBL" id="VEI70624.1"/>
    </source>
</evidence>
<dbReference type="STRING" id="47917.AV650_17230"/>
<dbReference type="Gene3D" id="2.30.110.10">
    <property type="entry name" value="Electron Transport, Fmn-binding Protein, Chain A"/>
    <property type="match status" value="1"/>
</dbReference>
<comment type="subunit">
    <text evidence="4">Monomer. Interacts with the flagellar basal bodies.</text>
</comment>
<accession>A0A0F7D2X2</accession>
<keyword evidence="1 4" id="KW-0973">c-di-GMP</keyword>
<protein>
    <recommendedName>
        <fullName evidence="4">Flagellar brake protein YcgR</fullName>
    </recommendedName>
    <alternativeName>
        <fullName evidence="4">Cyclic di-GMP binding protein YcgR</fullName>
    </alternativeName>
</protein>
<dbReference type="GO" id="GO:0035438">
    <property type="term" value="F:cyclic-di-GMP binding"/>
    <property type="evidence" value="ECO:0007669"/>
    <property type="project" value="UniProtKB-UniRule"/>
</dbReference>
<comment type="similarity">
    <text evidence="4">Belongs to the YcgR family.</text>
</comment>
<evidence type="ECO:0000313" key="6">
    <source>
        <dbReference type="Proteomes" id="UP000270487"/>
    </source>
</evidence>
<proteinExistence type="inferred from homology"/>
<dbReference type="GO" id="GO:0071945">
    <property type="term" value="P:regulation of bacterial-type flagellum-dependent cell motility by regulation of motor speed"/>
    <property type="evidence" value="ECO:0007669"/>
    <property type="project" value="UniProtKB-UniRule"/>
</dbReference>
<dbReference type="GO" id="GO:0009425">
    <property type="term" value="C:bacterial-type flagellum basal body"/>
    <property type="evidence" value="ECO:0007669"/>
    <property type="project" value="UniProtKB-SubCell"/>
</dbReference>
<dbReference type="GO" id="GO:0071973">
    <property type="term" value="P:bacterial-type flagellum-dependent cell motility"/>
    <property type="evidence" value="ECO:0007669"/>
    <property type="project" value="UniProtKB-UniRule"/>
</dbReference>
<dbReference type="InterPro" id="IPR012349">
    <property type="entry name" value="Split_barrel_FMN-bd"/>
</dbReference>
<name>A0A0F7D2X2_SERFO</name>
<comment type="subcellular location">
    <subcellularLocation>
        <location evidence="4">Bacterial flagellum basal body</location>
    </subcellularLocation>
</comment>
<evidence type="ECO:0000256" key="3">
    <source>
        <dbReference type="ARBA" id="ARBA00023143"/>
    </source>
</evidence>
<dbReference type="Pfam" id="PF07238">
    <property type="entry name" value="PilZ"/>
    <property type="match status" value="1"/>
</dbReference>
<dbReference type="KEGG" id="sfw:WN53_21445"/>
<comment type="function">
    <text evidence="4">Acts as a flagellar brake, regulating swimming and swarming in a bis-(3'-5') cyclic diguanylic acid (c-di-GMP)-dependent manner. Binds 1 c-di-GMP dimer per subunit. Increasing levels of c-di-GMP lead to decreased motility.</text>
</comment>
<gene>
    <name evidence="4 5" type="primary">ycgR</name>
    <name evidence="5" type="ORF">NCTC13193_03061</name>
</gene>
<evidence type="ECO:0000256" key="1">
    <source>
        <dbReference type="ARBA" id="ARBA00022636"/>
    </source>
</evidence>
<dbReference type="Gene3D" id="2.40.10.220">
    <property type="entry name" value="predicted glycosyltransferase like domains"/>
    <property type="match status" value="1"/>
</dbReference>
<dbReference type="RefSeq" id="WP_046808268.1">
    <property type="nucleotide sequence ID" value="NZ_CAMISF010000004.1"/>
</dbReference>
<dbReference type="InterPro" id="IPR009875">
    <property type="entry name" value="PilZ_domain"/>
</dbReference>
<dbReference type="InterPro" id="IPR009926">
    <property type="entry name" value="T3SS_YcgR_PilZN"/>
</dbReference>
<dbReference type="Proteomes" id="UP000270487">
    <property type="component" value="Chromosome"/>
</dbReference>
<evidence type="ECO:0000256" key="2">
    <source>
        <dbReference type="ARBA" id="ARBA00022741"/>
    </source>
</evidence>
<keyword evidence="2 4" id="KW-0547">Nucleotide-binding</keyword>
<dbReference type="GeneID" id="30322747"/>
<dbReference type="HAMAP" id="MF_01457">
    <property type="entry name" value="YcgR"/>
    <property type="match status" value="1"/>
</dbReference>
<dbReference type="Pfam" id="PF07317">
    <property type="entry name" value="PilZN"/>
    <property type="match status" value="1"/>
</dbReference>
<evidence type="ECO:0000256" key="4">
    <source>
        <dbReference type="HAMAP-Rule" id="MF_01457"/>
    </source>
</evidence>
<reference evidence="5 6" key="1">
    <citation type="submission" date="2018-12" db="EMBL/GenBank/DDBJ databases">
        <authorList>
            <consortium name="Pathogen Informatics"/>
        </authorList>
    </citation>
    <scope>NUCLEOTIDE SEQUENCE [LARGE SCALE GENOMIC DNA]</scope>
    <source>
        <strain evidence="5 6">NCTC13193</strain>
    </source>
</reference>
<organism evidence="5 6">
    <name type="scientific">Serratia fonticola</name>
    <dbReference type="NCBI Taxonomy" id="47917"/>
    <lineage>
        <taxon>Bacteria</taxon>
        <taxon>Pseudomonadati</taxon>
        <taxon>Pseudomonadota</taxon>
        <taxon>Gammaproteobacteria</taxon>
        <taxon>Enterobacterales</taxon>
        <taxon>Yersiniaceae</taxon>
        <taxon>Serratia</taxon>
    </lineage>
</organism>
<dbReference type="EMBL" id="LR134492">
    <property type="protein sequence ID" value="VEI70624.1"/>
    <property type="molecule type" value="Genomic_DNA"/>
</dbReference>